<dbReference type="SUPFAM" id="SSF47384">
    <property type="entry name" value="Homodimeric domain of signal transducing histidine kinase"/>
    <property type="match status" value="1"/>
</dbReference>
<dbReference type="OrthoDB" id="9768069at2"/>
<evidence type="ECO:0000313" key="11">
    <source>
        <dbReference type="Proteomes" id="UP000183487"/>
    </source>
</evidence>
<keyword evidence="4 7" id="KW-0597">Phosphoprotein</keyword>
<dbReference type="InterPro" id="IPR004358">
    <property type="entry name" value="Sig_transdc_His_kin-like_C"/>
</dbReference>
<feature type="modified residue" description="4-aspartylphosphate" evidence="7">
    <location>
        <position position="467"/>
    </location>
</feature>
<keyword evidence="5" id="KW-0808">Transferase</keyword>
<dbReference type="SUPFAM" id="SSF55874">
    <property type="entry name" value="ATPase domain of HSP90 chaperone/DNA topoisomerase II/histidine kinase"/>
    <property type="match status" value="1"/>
</dbReference>
<dbReference type="FunFam" id="3.30.565.10:FF:000006">
    <property type="entry name" value="Sensor histidine kinase WalK"/>
    <property type="match status" value="1"/>
</dbReference>
<dbReference type="SMART" id="SM00387">
    <property type="entry name" value="HATPase_c"/>
    <property type="match status" value="1"/>
</dbReference>
<dbReference type="SUPFAM" id="SSF52172">
    <property type="entry name" value="CheY-like"/>
    <property type="match status" value="1"/>
</dbReference>
<evidence type="ECO:0000313" key="10">
    <source>
        <dbReference type="EMBL" id="SDR51513.1"/>
    </source>
</evidence>
<dbReference type="Pfam" id="PF00512">
    <property type="entry name" value="HisKA"/>
    <property type="match status" value="1"/>
</dbReference>
<dbReference type="CDD" id="cd00082">
    <property type="entry name" value="HisKA"/>
    <property type="match status" value="1"/>
</dbReference>
<dbReference type="PROSITE" id="PS50110">
    <property type="entry name" value="RESPONSE_REGULATORY"/>
    <property type="match status" value="1"/>
</dbReference>
<proteinExistence type="predicted"/>
<dbReference type="Proteomes" id="UP000183487">
    <property type="component" value="Unassembled WGS sequence"/>
</dbReference>
<sequence length="538" mass="57716">MSGDRYGDQSPESALRDLMGLLALPALWPGRDGTAIVGLMAQAIERIVPLDICYVDVPLLPDTPPLVQLRVRGTQVGGDDLTGWQEAIKGWHHIPIGTRVSLNDTPLGQTRMLRLSMGFSSGHGSIWFGALAPSFPTVNQVAFLRAATSQAATGILAARAAHEREEANRSKDEFLAMLGHELRNPLAPISTALGLIRRENGNTADKYHQILERQVAHLSRLVEDLLDVSRITRGKIELSRESLRIGSVITRAVEAASPLVEQRQQRLSVAISDDGALLYGDLTRLTQAFSNLLNNAAKYTDVGGEIWVNAQASDNQIAVTVADNGAGISAELMPKLFRIFEQGRTTIDRSEGGLGIGLALVRNLVELHGGTVSASSDGPGKGSMFTVTLPLASGEEVARTLHQGGRVPEIRSDRPGTRVLLVDDNLDGLLSMEAFLADVGFDVATAFDPLQALDLAAQFRPDIAVLDIGLPGMDGYELAVALRGQSQHAALRLFALSGYGQADDVKRSRAAGFERHFVKPVALMDLVDALSGNEKPTT</sequence>
<dbReference type="InterPro" id="IPR011006">
    <property type="entry name" value="CheY-like_superfamily"/>
</dbReference>
<dbReference type="Gene3D" id="3.40.50.2300">
    <property type="match status" value="1"/>
</dbReference>
<name>A0A1H1JNE3_9BURK</name>
<dbReference type="Gene3D" id="1.10.287.130">
    <property type="match status" value="1"/>
</dbReference>
<dbReference type="InterPro" id="IPR005467">
    <property type="entry name" value="His_kinase_dom"/>
</dbReference>
<comment type="catalytic activity">
    <reaction evidence="1">
        <text>ATP + protein L-histidine = ADP + protein N-phospho-L-histidine.</text>
        <dbReference type="EC" id="2.7.13.3"/>
    </reaction>
</comment>
<evidence type="ECO:0000259" key="8">
    <source>
        <dbReference type="PROSITE" id="PS50109"/>
    </source>
</evidence>
<dbReference type="PANTHER" id="PTHR43547:SF2">
    <property type="entry name" value="HYBRID SIGNAL TRANSDUCTION HISTIDINE KINASE C"/>
    <property type="match status" value="1"/>
</dbReference>
<dbReference type="EC" id="2.7.13.3" evidence="3"/>
<accession>A0A1H1JNE3</accession>
<evidence type="ECO:0000256" key="1">
    <source>
        <dbReference type="ARBA" id="ARBA00000085"/>
    </source>
</evidence>
<gene>
    <name evidence="10" type="ORF">SAMN05443245_6949</name>
</gene>
<dbReference type="RefSeq" id="WP_083380221.1">
    <property type="nucleotide sequence ID" value="NZ_FNKP01000003.1"/>
</dbReference>
<dbReference type="EMBL" id="FNKP01000003">
    <property type="protein sequence ID" value="SDR51513.1"/>
    <property type="molecule type" value="Genomic_DNA"/>
</dbReference>
<feature type="domain" description="Histidine kinase" evidence="8">
    <location>
        <begin position="177"/>
        <end position="393"/>
    </location>
</feature>
<evidence type="ECO:0000256" key="7">
    <source>
        <dbReference type="PROSITE-ProRule" id="PRU00169"/>
    </source>
</evidence>
<dbReference type="InterPro" id="IPR003661">
    <property type="entry name" value="HisK_dim/P_dom"/>
</dbReference>
<evidence type="ECO:0000256" key="6">
    <source>
        <dbReference type="ARBA" id="ARBA00022777"/>
    </source>
</evidence>
<evidence type="ECO:0000256" key="5">
    <source>
        <dbReference type="ARBA" id="ARBA00022679"/>
    </source>
</evidence>
<dbReference type="InterPro" id="IPR036890">
    <property type="entry name" value="HATPase_C_sf"/>
</dbReference>
<dbReference type="CDD" id="cd00075">
    <property type="entry name" value="HATPase"/>
    <property type="match status" value="1"/>
</dbReference>
<evidence type="ECO:0000256" key="2">
    <source>
        <dbReference type="ARBA" id="ARBA00004429"/>
    </source>
</evidence>
<evidence type="ECO:0000259" key="9">
    <source>
        <dbReference type="PROSITE" id="PS50110"/>
    </source>
</evidence>
<reference evidence="11" key="1">
    <citation type="submission" date="2016-10" db="EMBL/GenBank/DDBJ databases">
        <authorList>
            <person name="Varghese N."/>
        </authorList>
    </citation>
    <scope>NUCLEOTIDE SEQUENCE [LARGE SCALE GENOMIC DNA]</scope>
    <source>
        <strain evidence="11">GAS106B</strain>
    </source>
</reference>
<dbReference type="GO" id="GO:0005886">
    <property type="term" value="C:plasma membrane"/>
    <property type="evidence" value="ECO:0007669"/>
    <property type="project" value="UniProtKB-SubCell"/>
</dbReference>
<feature type="domain" description="Response regulatory" evidence="9">
    <location>
        <begin position="418"/>
        <end position="534"/>
    </location>
</feature>
<dbReference type="PRINTS" id="PR00344">
    <property type="entry name" value="BCTRLSENSOR"/>
</dbReference>
<dbReference type="PROSITE" id="PS50109">
    <property type="entry name" value="HIS_KIN"/>
    <property type="match status" value="1"/>
</dbReference>
<dbReference type="Gene3D" id="3.30.565.10">
    <property type="entry name" value="Histidine kinase-like ATPase, C-terminal domain"/>
    <property type="match status" value="1"/>
</dbReference>
<organism evidence="10 11">
    <name type="scientific">Paraburkholderia fungorum</name>
    <dbReference type="NCBI Taxonomy" id="134537"/>
    <lineage>
        <taxon>Bacteria</taxon>
        <taxon>Pseudomonadati</taxon>
        <taxon>Pseudomonadota</taxon>
        <taxon>Betaproteobacteria</taxon>
        <taxon>Burkholderiales</taxon>
        <taxon>Burkholderiaceae</taxon>
        <taxon>Paraburkholderia</taxon>
    </lineage>
</organism>
<dbReference type="CDD" id="cd17580">
    <property type="entry name" value="REC_2_DhkD-like"/>
    <property type="match status" value="1"/>
</dbReference>
<dbReference type="InterPro" id="IPR036097">
    <property type="entry name" value="HisK_dim/P_sf"/>
</dbReference>
<dbReference type="Pfam" id="PF00072">
    <property type="entry name" value="Response_reg"/>
    <property type="match status" value="1"/>
</dbReference>
<evidence type="ECO:0000256" key="3">
    <source>
        <dbReference type="ARBA" id="ARBA00012438"/>
    </source>
</evidence>
<dbReference type="GO" id="GO:0000155">
    <property type="term" value="F:phosphorelay sensor kinase activity"/>
    <property type="evidence" value="ECO:0007669"/>
    <property type="project" value="InterPro"/>
</dbReference>
<dbReference type="PANTHER" id="PTHR43547">
    <property type="entry name" value="TWO-COMPONENT HISTIDINE KINASE"/>
    <property type="match status" value="1"/>
</dbReference>
<dbReference type="InterPro" id="IPR001789">
    <property type="entry name" value="Sig_transdc_resp-reg_receiver"/>
</dbReference>
<evidence type="ECO:0000256" key="4">
    <source>
        <dbReference type="ARBA" id="ARBA00022553"/>
    </source>
</evidence>
<keyword evidence="11" id="KW-1185">Reference proteome</keyword>
<keyword evidence="6 10" id="KW-0418">Kinase</keyword>
<dbReference type="AlphaFoldDB" id="A0A1H1JNE3"/>
<dbReference type="Pfam" id="PF02518">
    <property type="entry name" value="HATPase_c"/>
    <property type="match status" value="1"/>
</dbReference>
<dbReference type="SMART" id="SM00388">
    <property type="entry name" value="HisKA"/>
    <property type="match status" value="1"/>
</dbReference>
<comment type="subcellular location">
    <subcellularLocation>
        <location evidence="2">Cell inner membrane</location>
        <topology evidence="2">Multi-pass membrane protein</topology>
    </subcellularLocation>
</comment>
<dbReference type="InterPro" id="IPR003594">
    <property type="entry name" value="HATPase_dom"/>
</dbReference>
<dbReference type="SMART" id="SM00448">
    <property type="entry name" value="REC"/>
    <property type="match status" value="1"/>
</dbReference>
<protein>
    <recommendedName>
        <fullName evidence="3">histidine kinase</fullName>
        <ecNumber evidence="3">2.7.13.3</ecNumber>
    </recommendedName>
</protein>